<dbReference type="CDD" id="cd03220">
    <property type="entry name" value="ABC_KpsT_Wzt"/>
    <property type="match status" value="1"/>
</dbReference>
<dbReference type="GO" id="GO:0005524">
    <property type="term" value="F:ATP binding"/>
    <property type="evidence" value="ECO:0007669"/>
    <property type="project" value="UniProtKB-KW"/>
</dbReference>
<evidence type="ECO:0000313" key="7">
    <source>
        <dbReference type="Proteomes" id="UP001138768"/>
    </source>
</evidence>
<dbReference type="GO" id="GO:0140359">
    <property type="term" value="F:ABC-type transporter activity"/>
    <property type="evidence" value="ECO:0007669"/>
    <property type="project" value="InterPro"/>
</dbReference>
<dbReference type="Proteomes" id="UP001138768">
    <property type="component" value="Unassembled WGS sequence"/>
</dbReference>
<dbReference type="PANTHER" id="PTHR46743">
    <property type="entry name" value="TEICHOIC ACIDS EXPORT ATP-BINDING PROTEIN TAGH"/>
    <property type="match status" value="1"/>
</dbReference>
<organism evidence="6 7">
    <name type="scientific">Lamprobacter modestohalophilus</name>
    <dbReference type="NCBI Taxonomy" id="1064514"/>
    <lineage>
        <taxon>Bacteria</taxon>
        <taxon>Pseudomonadati</taxon>
        <taxon>Pseudomonadota</taxon>
        <taxon>Gammaproteobacteria</taxon>
        <taxon>Chromatiales</taxon>
        <taxon>Chromatiaceae</taxon>
        <taxon>Lamprobacter</taxon>
    </lineage>
</organism>
<dbReference type="InterPro" id="IPR050683">
    <property type="entry name" value="Bact_Polysacc_Export_ATP-bd"/>
</dbReference>
<dbReference type="SMART" id="SM00382">
    <property type="entry name" value="AAA"/>
    <property type="match status" value="1"/>
</dbReference>
<dbReference type="Gene3D" id="3.40.50.300">
    <property type="entry name" value="P-loop containing nucleotide triphosphate hydrolases"/>
    <property type="match status" value="1"/>
</dbReference>
<protein>
    <submittedName>
        <fullName evidence="6">ABC transporter</fullName>
    </submittedName>
</protein>
<evidence type="ECO:0000313" key="6">
    <source>
        <dbReference type="EMBL" id="MBK1618555.1"/>
    </source>
</evidence>
<keyword evidence="4" id="KW-0067">ATP-binding</keyword>
<dbReference type="PROSITE" id="PS00211">
    <property type="entry name" value="ABC_TRANSPORTER_1"/>
    <property type="match status" value="1"/>
</dbReference>
<reference evidence="6 7" key="1">
    <citation type="journal article" date="2020" name="Microorganisms">
        <title>Osmotic Adaptation and Compatible Solute Biosynthesis of Phototrophic Bacteria as Revealed from Genome Analyses.</title>
        <authorList>
            <person name="Imhoff J.F."/>
            <person name="Rahn T."/>
            <person name="Kunzel S."/>
            <person name="Keller A."/>
            <person name="Neulinger S.C."/>
        </authorList>
    </citation>
    <scope>NUCLEOTIDE SEQUENCE [LARGE SCALE GENOMIC DNA]</scope>
    <source>
        <strain evidence="6 7">DSM 25653</strain>
    </source>
</reference>
<evidence type="ECO:0000256" key="3">
    <source>
        <dbReference type="ARBA" id="ARBA00022741"/>
    </source>
</evidence>
<dbReference type="PANTHER" id="PTHR46743:SF2">
    <property type="entry name" value="TEICHOIC ACIDS EXPORT ATP-BINDING PROTEIN TAGH"/>
    <property type="match status" value="1"/>
</dbReference>
<accession>A0A9X1B3M1</accession>
<proteinExistence type="inferred from homology"/>
<evidence type="ECO:0000256" key="1">
    <source>
        <dbReference type="ARBA" id="ARBA00005417"/>
    </source>
</evidence>
<keyword evidence="2" id="KW-0813">Transport</keyword>
<evidence type="ECO:0000256" key="2">
    <source>
        <dbReference type="ARBA" id="ARBA00022448"/>
    </source>
</evidence>
<dbReference type="EMBL" id="NRRY01000011">
    <property type="protein sequence ID" value="MBK1618555.1"/>
    <property type="molecule type" value="Genomic_DNA"/>
</dbReference>
<keyword evidence="3" id="KW-0547">Nucleotide-binding</keyword>
<dbReference type="InterPro" id="IPR003439">
    <property type="entry name" value="ABC_transporter-like_ATP-bd"/>
</dbReference>
<feature type="domain" description="ABC transporter" evidence="5">
    <location>
        <begin position="10"/>
        <end position="235"/>
    </location>
</feature>
<comment type="similarity">
    <text evidence="1">Belongs to the ABC transporter superfamily.</text>
</comment>
<dbReference type="InterPro" id="IPR003593">
    <property type="entry name" value="AAA+_ATPase"/>
</dbReference>
<evidence type="ECO:0000259" key="5">
    <source>
        <dbReference type="PROSITE" id="PS50893"/>
    </source>
</evidence>
<dbReference type="GO" id="GO:0016887">
    <property type="term" value="F:ATP hydrolysis activity"/>
    <property type="evidence" value="ECO:0007669"/>
    <property type="project" value="InterPro"/>
</dbReference>
<dbReference type="PROSITE" id="PS50893">
    <property type="entry name" value="ABC_TRANSPORTER_2"/>
    <property type="match status" value="1"/>
</dbReference>
<dbReference type="SUPFAM" id="SSF52540">
    <property type="entry name" value="P-loop containing nucleoside triphosphate hydrolases"/>
    <property type="match status" value="1"/>
</dbReference>
<dbReference type="InterPro" id="IPR027417">
    <property type="entry name" value="P-loop_NTPase"/>
</dbReference>
<dbReference type="AlphaFoldDB" id="A0A9X1B3M1"/>
<dbReference type="InterPro" id="IPR015860">
    <property type="entry name" value="ABC_transpr_TagH-like"/>
</dbReference>
<comment type="caution">
    <text evidence="6">The sequence shown here is derived from an EMBL/GenBank/DDBJ whole genome shotgun (WGS) entry which is preliminary data.</text>
</comment>
<name>A0A9X1B3M1_9GAMM</name>
<dbReference type="GO" id="GO:0016020">
    <property type="term" value="C:membrane"/>
    <property type="evidence" value="ECO:0007669"/>
    <property type="project" value="InterPro"/>
</dbReference>
<evidence type="ECO:0000256" key="4">
    <source>
        <dbReference type="ARBA" id="ARBA00022840"/>
    </source>
</evidence>
<keyword evidence="7" id="KW-1185">Reference proteome</keyword>
<gene>
    <name evidence="6" type="ORF">CKO42_08910</name>
</gene>
<sequence>MMTDMPTTALELRDVTLEYRMRRSFFRHSFRRALDGVSFDVEKGETVGIIGGNGSGKSTLLRVLGGIYRPNSGHIACWCENIMMLSLGLGFDPELSGRDNALIGGVLLGGRRREVKQRVDQMIAFAELEEQSKDPVKTYSSGMKARLGFSVALTMEADLLLIDEVLGVGDQAFQQKAKAAMLSRINSEQTVVFVSHSLAMVTQLCNRVVWLERGRVRQQGSAVDIVEAYKIEQQNKT</sequence>
<dbReference type="InterPro" id="IPR017871">
    <property type="entry name" value="ABC_transporter-like_CS"/>
</dbReference>
<dbReference type="Pfam" id="PF00005">
    <property type="entry name" value="ABC_tran"/>
    <property type="match status" value="1"/>
</dbReference>